<dbReference type="Proteomes" id="UP000053257">
    <property type="component" value="Unassembled WGS sequence"/>
</dbReference>
<proteinExistence type="predicted"/>
<dbReference type="SMART" id="SM00225">
    <property type="entry name" value="BTB"/>
    <property type="match status" value="1"/>
</dbReference>
<dbReference type="CDD" id="cd18186">
    <property type="entry name" value="BTB_POZ_ZBTB_KLHL-like"/>
    <property type="match status" value="1"/>
</dbReference>
<feature type="domain" description="BTB" evidence="1">
    <location>
        <begin position="11"/>
        <end position="80"/>
    </location>
</feature>
<protein>
    <recommendedName>
        <fullName evidence="1">BTB domain-containing protein</fullName>
    </recommendedName>
</protein>
<dbReference type="PROSITE" id="PS50097">
    <property type="entry name" value="BTB"/>
    <property type="match status" value="1"/>
</dbReference>
<accession>A0A0C3NE37</accession>
<dbReference type="STRING" id="745531.A0A0C3NE37"/>
<dbReference type="InterPro" id="IPR000210">
    <property type="entry name" value="BTB/POZ_dom"/>
</dbReference>
<dbReference type="Pfam" id="PF00651">
    <property type="entry name" value="BTB"/>
    <property type="match status" value="1"/>
</dbReference>
<feature type="non-terminal residue" evidence="2">
    <location>
        <position position="1"/>
    </location>
</feature>
<evidence type="ECO:0000313" key="3">
    <source>
        <dbReference type="Proteomes" id="UP000053257"/>
    </source>
</evidence>
<evidence type="ECO:0000313" key="2">
    <source>
        <dbReference type="EMBL" id="KIP02854.1"/>
    </source>
</evidence>
<dbReference type="AlphaFoldDB" id="A0A0C3NE37"/>
<name>A0A0C3NE37_PHLG1</name>
<reference evidence="2 3" key="1">
    <citation type="journal article" date="2014" name="PLoS Genet.">
        <title>Analysis of the Phlebiopsis gigantea genome, transcriptome and secretome provides insight into its pioneer colonization strategies of wood.</title>
        <authorList>
            <person name="Hori C."/>
            <person name="Ishida T."/>
            <person name="Igarashi K."/>
            <person name="Samejima M."/>
            <person name="Suzuki H."/>
            <person name="Master E."/>
            <person name="Ferreira P."/>
            <person name="Ruiz-Duenas F.J."/>
            <person name="Held B."/>
            <person name="Canessa P."/>
            <person name="Larrondo L.F."/>
            <person name="Schmoll M."/>
            <person name="Druzhinina I.S."/>
            <person name="Kubicek C.P."/>
            <person name="Gaskell J.A."/>
            <person name="Kersten P."/>
            <person name="St John F."/>
            <person name="Glasner J."/>
            <person name="Sabat G."/>
            <person name="Splinter BonDurant S."/>
            <person name="Syed K."/>
            <person name="Yadav J."/>
            <person name="Mgbeahuruike A.C."/>
            <person name="Kovalchuk A."/>
            <person name="Asiegbu F.O."/>
            <person name="Lackner G."/>
            <person name="Hoffmeister D."/>
            <person name="Rencoret J."/>
            <person name="Gutierrez A."/>
            <person name="Sun H."/>
            <person name="Lindquist E."/>
            <person name="Barry K."/>
            <person name="Riley R."/>
            <person name="Grigoriev I.V."/>
            <person name="Henrissat B."/>
            <person name="Kues U."/>
            <person name="Berka R.M."/>
            <person name="Martinez A.T."/>
            <person name="Covert S.F."/>
            <person name="Blanchette R.A."/>
            <person name="Cullen D."/>
        </authorList>
    </citation>
    <scope>NUCLEOTIDE SEQUENCE [LARGE SCALE GENOMIC DNA]</scope>
    <source>
        <strain evidence="2 3">11061_1 CR5-6</strain>
    </source>
</reference>
<dbReference type="EMBL" id="KN840649">
    <property type="protein sequence ID" value="KIP02854.1"/>
    <property type="molecule type" value="Genomic_DNA"/>
</dbReference>
<sequence length="134" mass="15428">KHHESLYFPDGDITLPVTNGEETVLLRLHRFMLSHYSPVFKDMFSLPTSHQIDDTYDGTLVIVMQDTCADLAAFMDALYNPERAAVISYVRSLHLVHHDPNVYSEARPILTLARKYRIDSVIARIVRHIGDHWP</sequence>
<dbReference type="SUPFAM" id="SSF54695">
    <property type="entry name" value="POZ domain"/>
    <property type="match status" value="1"/>
</dbReference>
<dbReference type="Gene3D" id="3.30.710.10">
    <property type="entry name" value="Potassium Channel Kv1.1, Chain A"/>
    <property type="match status" value="1"/>
</dbReference>
<evidence type="ECO:0000259" key="1">
    <source>
        <dbReference type="PROSITE" id="PS50097"/>
    </source>
</evidence>
<keyword evidence="3" id="KW-1185">Reference proteome</keyword>
<dbReference type="OrthoDB" id="3199068at2759"/>
<organism evidence="2 3">
    <name type="scientific">Phlebiopsis gigantea (strain 11061_1 CR5-6)</name>
    <name type="common">White-rot fungus</name>
    <name type="synonym">Peniophora gigantea</name>
    <dbReference type="NCBI Taxonomy" id="745531"/>
    <lineage>
        <taxon>Eukaryota</taxon>
        <taxon>Fungi</taxon>
        <taxon>Dikarya</taxon>
        <taxon>Basidiomycota</taxon>
        <taxon>Agaricomycotina</taxon>
        <taxon>Agaricomycetes</taxon>
        <taxon>Polyporales</taxon>
        <taxon>Phanerochaetaceae</taxon>
        <taxon>Phlebiopsis</taxon>
    </lineage>
</organism>
<feature type="non-terminal residue" evidence="2">
    <location>
        <position position="134"/>
    </location>
</feature>
<dbReference type="InterPro" id="IPR011333">
    <property type="entry name" value="SKP1/BTB/POZ_sf"/>
</dbReference>
<dbReference type="HOGENOM" id="CLU_1901257_0_0_1"/>
<gene>
    <name evidence="2" type="ORF">PHLGIDRAFT_42056</name>
</gene>